<keyword evidence="6 7" id="KW-0472">Membrane</keyword>
<keyword evidence="2 7" id="KW-0813">Transport</keyword>
<dbReference type="RefSeq" id="WP_131894526.1">
    <property type="nucleotide sequence ID" value="NZ_SMKZ01000013.1"/>
</dbReference>
<feature type="transmembrane region" description="Helical" evidence="7">
    <location>
        <begin position="195"/>
        <end position="215"/>
    </location>
</feature>
<evidence type="ECO:0000256" key="1">
    <source>
        <dbReference type="ARBA" id="ARBA00004651"/>
    </source>
</evidence>
<comment type="similarity">
    <text evidence="7">Belongs to the binding-protein-dependent transport system permease family.</text>
</comment>
<feature type="transmembrane region" description="Helical" evidence="7">
    <location>
        <begin position="90"/>
        <end position="113"/>
    </location>
</feature>
<protein>
    <submittedName>
        <fullName evidence="9">Sugar ABC transporter permease</fullName>
    </submittedName>
</protein>
<proteinExistence type="inferred from homology"/>
<feature type="transmembrane region" description="Helical" evidence="7">
    <location>
        <begin position="245"/>
        <end position="267"/>
    </location>
</feature>
<keyword evidence="4 7" id="KW-0812">Transmembrane</keyword>
<dbReference type="PANTHER" id="PTHR43005:SF1">
    <property type="entry name" value="SPERMIDINE_PUTRESCINE TRANSPORT SYSTEM PERMEASE PROTEIN"/>
    <property type="match status" value="1"/>
</dbReference>
<comment type="subcellular location">
    <subcellularLocation>
        <location evidence="1 7">Cell membrane</location>
        <topology evidence="1 7">Multi-pass membrane protein</topology>
    </subcellularLocation>
</comment>
<dbReference type="InParanoid" id="A0A4R5DFM7"/>
<feature type="transmembrane region" description="Helical" evidence="7">
    <location>
        <begin position="53"/>
        <end position="78"/>
    </location>
</feature>
<evidence type="ECO:0000256" key="2">
    <source>
        <dbReference type="ARBA" id="ARBA00022448"/>
    </source>
</evidence>
<comment type="caution">
    <text evidence="9">The sequence shown here is derived from an EMBL/GenBank/DDBJ whole genome shotgun (WGS) entry which is preliminary data.</text>
</comment>
<dbReference type="Pfam" id="PF00528">
    <property type="entry name" value="BPD_transp_1"/>
    <property type="match status" value="1"/>
</dbReference>
<dbReference type="CDD" id="cd06261">
    <property type="entry name" value="TM_PBP2"/>
    <property type="match status" value="1"/>
</dbReference>
<evidence type="ECO:0000259" key="8">
    <source>
        <dbReference type="PROSITE" id="PS50928"/>
    </source>
</evidence>
<gene>
    <name evidence="9" type="ORF">E1269_11180</name>
</gene>
<keyword evidence="3" id="KW-1003">Cell membrane</keyword>
<dbReference type="SUPFAM" id="SSF161098">
    <property type="entry name" value="MetI-like"/>
    <property type="match status" value="1"/>
</dbReference>
<dbReference type="GO" id="GO:0005886">
    <property type="term" value="C:plasma membrane"/>
    <property type="evidence" value="ECO:0007669"/>
    <property type="project" value="UniProtKB-SubCell"/>
</dbReference>
<sequence length="284" mass="31339">MLVIAVFLLFPAIWTLYLGLTNWRLTGLAAREPDFVGLENYTDALSDPDFRNSLLLTLVFVFFSAIVGQSILGFALAWIARKLRPALRSVVETVVLLAWIIPASVVAFLWLALLDRREGTLNALLGTDGTAWLLEYPMQSIIVFNIWNGTAFSMLLFSSALASVPPSQFETARMAGAGTFATLRDVVLPNIRGHILTNTLLITLWTFNVFAPYLITAGGPQGRTEILGVYIYRVALRDGALGQGAALSLIMIIINLVVAAVYLRLLGRDRPSRRGRKSTRERRA</sequence>
<name>A0A4R5DFM7_9ACTN</name>
<evidence type="ECO:0000256" key="6">
    <source>
        <dbReference type="ARBA" id="ARBA00023136"/>
    </source>
</evidence>
<dbReference type="InterPro" id="IPR000515">
    <property type="entry name" value="MetI-like"/>
</dbReference>
<keyword evidence="5 7" id="KW-1133">Transmembrane helix</keyword>
<dbReference type="Proteomes" id="UP000294739">
    <property type="component" value="Unassembled WGS sequence"/>
</dbReference>
<evidence type="ECO:0000256" key="4">
    <source>
        <dbReference type="ARBA" id="ARBA00022692"/>
    </source>
</evidence>
<dbReference type="AlphaFoldDB" id="A0A4R5DFM7"/>
<feature type="domain" description="ABC transmembrane type-1" evidence="8">
    <location>
        <begin position="55"/>
        <end position="262"/>
    </location>
</feature>
<evidence type="ECO:0000256" key="3">
    <source>
        <dbReference type="ARBA" id="ARBA00022475"/>
    </source>
</evidence>
<dbReference type="PANTHER" id="PTHR43005">
    <property type="entry name" value="BLR7065 PROTEIN"/>
    <property type="match status" value="1"/>
</dbReference>
<feature type="transmembrane region" description="Helical" evidence="7">
    <location>
        <begin position="141"/>
        <end position="164"/>
    </location>
</feature>
<keyword evidence="10" id="KW-1185">Reference proteome</keyword>
<evidence type="ECO:0000313" key="9">
    <source>
        <dbReference type="EMBL" id="TDE10701.1"/>
    </source>
</evidence>
<dbReference type="OrthoDB" id="9804439at2"/>
<dbReference type="PROSITE" id="PS50928">
    <property type="entry name" value="ABC_TM1"/>
    <property type="match status" value="1"/>
</dbReference>
<dbReference type="Gene3D" id="1.10.3720.10">
    <property type="entry name" value="MetI-like"/>
    <property type="match status" value="1"/>
</dbReference>
<dbReference type="InterPro" id="IPR035906">
    <property type="entry name" value="MetI-like_sf"/>
</dbReference>
<accession>A0A4R5DFM7</accession>
<evidence type="ECO:0000313" key="10">
    <source>
        <dbReference type="Proteomes" id="UP000294739"/>
    </source>
</evidence>
<organism evidence="9 10">
    <name type="scientific">Jiangella asiatica</name>
    <dbReference type="NCBI Taxonomy" id="2530372"/>
    <lineage>
        <taxon>Bacteria</taxon>
        <taxon>Bacillati</taxon>
        <taxon>Actinomycetota</taxon>
        <taxon>Actinomycetes</taxon>
        <taxon>Jiangellales</taxon>
        <taxon>Jiangellaceae</taxon>
        <taxon>Jiangella</taxon>
    </lineage>
</organism>
<reference evidence="9 10" key="1">
    <citation type="submission" date="2019-03" db="EMBL/GenBank/DDBJ databases">
        <title>Draft genome sequences of novel Actinobacteria.</title>
        <authorList>
            <person name="Sahin N."/>
            <person name="Ay H."/>
            <person name="Saygin H."/>
        </authorList>
    </citation>
    <scope>NUCLEOTIDE SEQUENCE [LARGE SCALE GENOMIC DNA]</scope>
    <source>
        <strain evidence="9 10">5K138</strain>
    </source>
</reference>
<dbReference type="GO" id="GO:0055085">
    <property type="term" value="P:transmembrane transport"/>
    <property type="evidence" value="ECO:0007669"/>
    <property type="project" value="InterPro"/>
</dbReference>
<evidence type="ECO:0000256" key="5">
    <source>
        <dbReference type="ARBA" id="ARBA00022989"/>
    </source>
</evidence>
<evidence type="ECO:0000256" key="7">
    <source>
        <dbReference type="RuleBase" id="RU363032"/>
    </source>
</evidence>
<dbReference type="EMBL" id="SMKZ01000013">
    <property type="protein sequence ID" value="TDE10701.1"/>
    <property type="molecule type" value="Genomic_DNA"/>
</dbReference>